<gene>
    <name evidence="1" type="ORF">RINTU1_08520</name>
</gene>
<accession>A0A6L2ZMY9</accession>
<evidence type="ECO:0000313" key="1">
    <source>
        <dbReference type="EMBL" id="GFN45611.1"/>
    </source>
</evidence>
<organism evidence="1 2">
    <name type="scientific">Candidatus Regiella insecticola</name>
    <dbReference type="NCBI Taxonomy" id="138073"/>
    <lineage>
        <taxon>Bacteria</taxon>
        <taxon>Pseudomonadati</taxon>
        <taxon>Pseudomonadota</taxon>
        <taxon>Gammaproteobacteria</taxon>
        <taxon>Enterobacterales</taxon>
        <taxon>Enterobacteriaceae</taxon>
        <taxon>aphid secondary symbionts</taxon>
        <taxon>Candidatus Regiella</taxon>
    </lineage>
</organism>
<dbReference type="AlphaFoldDB" id="A0A6L2ZMY9"/>
<dbReference type="EMBL" id="BLXO01000001">
    <property type="protein sequence ID" value="GFN45611.1"/>
    <property type="molecule type" value="Genomic_DNA"/>
</dbReference>
<dbReference type="Proteomes" id="UP000504714">
    <property type="component" value="Unassembled WGS sequence"/>
</dbReference>
<evidence type="ECO:0000313" key="2">
    <source>
        <dbReference type="Proteomes" id="UP000504714"/>
    </source>
</evidence>
<comment type="caution">
    <text evidence="1">The sequence shown here is derived from an EMBL/GenBank/DDBJ whole genome shotgun (WGS) entry which is preliminary data.</text>
</comment>
<protein>
    <submittedName>
        <fullName evidence="1">Uncharacterized protein</fullName>
    </submittedName>
</protein>
<sequence length="324" mass="37384">MMISNNVSHNSLHFNHHNVLSLCTGVYREDFKPDLTVRDTFINFFKKIFLLEDKEKRLIKLYKRIHSNYLDDQLNALIELKNNTCPALKNNYKVTVIYGEDYVETNIKSIEVSYDGFLLKKIELPASVIELHENKIDDVRQNKFEEFIESGGFKIEEKFNGTYFFTALNLGLKKLLVDINDMRKIVKDYQKINNFSDDKDNNKICSYVQITMTTSIMKILTDIAKKIPCYFVTISKMFELDSDHSVLSAASKQAFIAQLKNNIISSQMLSDVIKGTSGLLYQDNIEKLGVELNMLSKKVCEITMLFYESHIEKSCATFCDQGSN</sequence>
<name>A0A6L2ZMY9_9ENTR</name>
<reference evidence="1 2" key="1">
    <citation type="submission" date="2020-06" db="EMBL/GenBank/DDBJ databases">
        <title>The genome sequence of Candidatus Regiella insecticola strain Tut.</title>
        <authorList>
            <person name="Nikoh N."/>
            <person name="Tsuchida T."/>
            <person name="Koga R."/>
            <person name="Oshima K."/>
            <person name="Hattori M."/>
            <person name="Fukatsu T."/>
        </authorList>
    </citation>
    <scope>NUCLEOTIDE SEQUENCE [LARGE SCALE GENOMIC DNA]</scope>
    <source>
        <strain evidence="1 2">Tut</strain>
    </source>
</reference>
<proteinExistence type="predicted"/>